<name>A0A388LZY7_CHABU</name>
<organism evidence="1 2">
    <name type="scientific">Chara braunii</name>
    <name type="common">Braun's stonewort</name>
    <dbReference type="NCBI Taxonomy" id="69332"/>
    <lineage>
        <taxon>Eukaryota</taxon>
        <taxon>Viridiplantae</taxon>
        <taxon>Streptophyta</taxon>
        <taxon>Charophyceae</taxon>
        <taxon>Charales</taxon>
        <taxon>Characeae</taxon>
        <taxon>Chara</taxon>
    </lineage>
</organism>
<dbReference type="AlphaFoldDB" id="A0A388LZY7"/>
<accession>A0A388LZY7</accession>
<dbReference type="Pfam" id="PF04749">
    <property type="entry name" value="PLAC8"/>
    <property type="match status" value="1"/>
</dbReference>
<dbReference type="Proteomes" id="UP000265515">
    <property type="component" value="Unassembled WGS sequence"/>
</dbReference>
<dbReference type="NCBIfam" id="TIGR01571">
    <property type="entry name" value="A_thal_Cys_rich"/>
    <property type="match status" value="1"/>
</dbReference>
<dbReference type="Gramene" id="GBG87779">
    <property type="protein sequence ID" value="GBG87779"/>
    <property type="gene ID" value="CBR_g45935"/>
</dbReference>
<dbReference type="OrthoDB" id="1045822at2759"/>
<comment type="caution">
    <text evidence="1">The sequence shown here is derived from an EMBL/GenBank/DDBJ whole genome shotgun (WGS) entry which is preliminary data.</text>
</comment>
<dbReference type="OMA" id="TNIFACG"/>
<evidence type="ECO:0000313" key="1">
    <source>
        <dbReference type="EMBL" id="GBG87779.1"/>
    </source>
</evidence>
<keyword evidence="2" id="KW-1185">Reference proteome</keyword>
<dbReference type="PANTHER" id="PTHR15907">
    <property type="entry name" value="DUF614 FAMILY PROTEIN-RELATED"/>
    <property type="match status" value="1"/>
</dbReference>
<reference evidence="1 2" key="1">
    <citation type="journal article" date="2018" name="Cell">
        <title>The Chara Genome: Secondary Complexity and Implications for Plant Terrestrialization.</title>
        <authorList>
            <person name="Nishiyama T."/>
            <person name="Sakayama H."/>
            <person name="Vries J.D."/>
            <person name="Buschmann H."/>
            <person name="Saint-Marcoux D."/>
            <person name="Ullrich K.K."/>
            <person name="Haas F.B."/>
            <person name="Vanderstraeten L."/>
            <person name="Becker D."/>
            <person name="Lang D."/>
            <person name="Vosolsobe S."/>
            <person name="Rombauts S."/>
            <person name="Wilhelmsson P.K.I."/>
            <person name="Janitza P."/>
            <person name="Kern R."/>
            <person name="Heyl A."/>
            <person name="Rumpler F."/>
            <person name="Villalobos L.I.A.C."/>
            <person name="Clay J.M."/>
            <person name="Skokan R."/>
            <person name="Toyoda A."/>
            <person name="Suzuki Y."/>
            <person name="Kagoshima H."/>
            <person name="Schijlen E."/>
            <person name="Tajeshwar N."/>
            <person name="Catarino B."/>
            <person name="Hetherington A.J."/>
            <person name="Saltykova A."/>
            <person name="Bonnot C."/>
            <person name="Breuninger H."/>
            <person name="Symeonidi A."/>
            <person name="Radhakrishnan G.V."/>
            <person name="Van Nieuwerburgh F."/>
            <person name="Deforce D."/>
            <person name="Chang C."/>
            <person name="Karol K.G."/>
            <person name="Hedrich R."/>
            <person name="Ulvskov P."/>
            <person name="Glockner G."/>
            <person name="Delwiche C.F."/>
            <person name="Petrasek J."/>
            <person name="Van de Peer Y."/>
            <person name="Friml J."/>
            <person name="Beilby M."/>
            <person name="Dolan L."/>
            <person name="Kohara Y."/>
            <person name="Sugano S."/>
            <person name="Fujiyama A."/>
            <person name="Delaux P.-M."/>
            <person name="Quint M."/>
            <person name="TheiBen G."/>
            <person name="Hagemann M."/>
            <person name="Harholt J."/>
            <person name="Dunand C."/>
            <person name="Zachgo S."/>
            <person name="Langdale J."/>
            <person name="Maumus F."/>
            <person name="Straeten D.V.D."/>
            <person name="Gould S.B."/>
            <person name="Rensing S.A."/>
        </authorList>
    </citation>
    <scope>NUCLEOTIDE SEQUENCE [LARGE SCALE GENOMIC DNA]</scope>
    <source>
        <strain evidence="1 2">S276</strain>
    </source>
</reference>
<proteinExistence type="predicted"/>
<dbReference type="EMBL" id="BFEA01000632">
    <property type="protein sequence ID" value="GBG87779.1"/>
    <property type="molecule type" value="Genomic_DNA"/>
</dbReference>
<evidence type="ECO:0000313" key="2">
    <source>
        <dbReference type="Proteomes" id="UP000265515"/>
    </source>
</evidence>
<protein>
    <submittedName>
        <fullName evidence="1">Uncharacterized protein</fullName>
    </submittedName>
</protein>
<gene>
    <name evidence="1" type="ORF">CBR_g45935</name>
</gene>
<dbReference type="InterPro" id="IPR006461">
    <property type="entry name" value="PLAC_motif_containing"/>
</dbReference>
<sequence length="231" mass="25238">MDESKPLLRGRDDGQGMYQSYGNIMSTPPAYPALPSVPGYPDTTASYQQYIPSAPHASVLQAQPEMVSAGVPYLPRLGPAGGYLHPSSAGIAQPSEWKYGLLDCLADLPLCVLSCILPCLTFGRNVMVLDEGNTHCVIAALIWYVIQNATSCGCLYSCGYRRKLRTKYNLPEEPMPDYLVHCLCFPCAVIQEFQELRSRGLDPMYGWPPRGDGYGAPMAPPAHQAMGPGRY</sequence>